<name>A0AAW2DHB0_9ROSI</name>
<comment type="caution">
    <text evidence="2">The sequence shown here is derived from an EMBL/GenBank/DDBJ whole genome shotgun (WGS) entry which is preliminary data.</text>
</comment>
<protein>
    <recommendedName>
        <fullName evidence="4">No apical meristem-associated C-terminal domain-containing protein</fullName>
    </recommendedName>
</protein>
<dbReference type="Proteomes" id="UP001459277">
    <property type="component" value="Unassembled WGS sequence"/>
</dbReference>
<accession>A0AAW2DHB0</accession>
<evidence type="ECO:0000256" key="1">
    <source>
        <dbReference type="SAM" id="MobiDB-lite"/>
    </source>
</evidence>
<keyword evidence="3" id="KW-1185">Reference proteome</keyword>
<dbReference type="PANTHER" id="PTHR45125">
    <property type="entry name" value="F21J9.4-RELATED"/>
    <property type="match status" value="1"/>
</dbReference>
<evidence type="ECO:0000313" key="3">
    <source>
        <dbReference type="Proteomes" id="UP001459277"/>
    </source>
</evidence>
<feature type="region of interest" description="Disordered" evidence="1">
    <location>
        <begin position="152"/>
        <end position="179"/>
    </location>
</feature>
<gene>
    <name evidence="2" type="ORF">SO802_010605</name>
</gene>
<proteinExistence type="predicted"/>
<organism evidence="2 3">
    <name type="scientific">Lithocarpus litseifolius</name>
    <dbReference type="NCBI Taxonomy" id="425828"/>
    <lineage>
        <taxon>Eukaryota</taxon>
        <taxon>Viridiplantae</taxon>
        <taxon>Streptophyta</taxon>
        <taxon>Embryophyta</taxon>
        <taxon>Tracheophyta</taxon>
        <taxon>Spermatophyta</taxon>
        <taxon>Magnoliopsida</taxon>
        <taxon>eudicotyledons</taxon>
        <taxon>Gunneridae</taxon>
        <taxon>Pentapetalae</taxon>
        <taxon>rosids</taxon>
        <taxon>fabids</taxon>
        <taxon>Fagales</taxon>
        <taxon>Fagaceae</taxon>
        <taxon>Lithocarpus</taxon>
    </lineage>
</organism>
<sequence length="255" mass="29882">MIRVSHISGEDNVTQAQVFSHMSPPQVESMVKKTQSGNNFSIQEDNLLVFAFLNVNQDVVQSTNKKEEKLTGIEFQSTIPSRKPLSLRLNKVRQQYKAFHGSRFLYEYCWNFLKHSLKWLRTIQGHRPKIGRFETTSFYLMSINLKDEDIPHVPNVLERPPGKKAEKERLKKQKSKEGTTSNLEDLLNVMMKERRDINEMKIATIEKAHLAVHEQEMTRIHLEDKELTTAQMKMKMESEMEKMKGDMEMETLRLE</sequence>
<dbReference type="PANTHER" id="PTHR45125:SF3">
    <property type="entry name" value="NO-APICAL-MERISTEM-ASSOCIATED CARBOXY-TERMINAL DOMAIN PROTEIN"/>
    <property type="match status" value="1"/>
</dbReference>
<evidence type="ECO:0008006" key="4">
    <source>
        <dbReference type="Google" id="ProtNLM"/>
    </source>
</evidence>
<dbReference type="AlphaFoldDB" id="A0AAW2DHB0"/>
<feature type="compositionally biased region" description="Basic and acidic residues" evidence="1">
    <location>
        <begin position="160"/>
        <end position="169"/>
    </location>
</feature>
<evidence type="ECO:0000313" key="2">
    <source>
        <dbReference type="EMBL" id="KAL0009103.1"/>
    </source>
</evidence>
<reference evidence="2 3" key="1">
    <citation type="submission" date="2024-01" db="EMBL/GenBank/DDBJ databases">
        <title>A telomere-to-telomere, gap-free genome of sweet tea (Lithocarpus litseifolius).</title>
        <authorList>
            <person name="Zhou J."/>
        </authorList>
    </citation>
    <scope>NUCLEOTIDE SEQUENCE [LARGE SCALE GENOMIC DNA]</scope>
    <source>
        <strain evidence="2">Zhou-2022a</strain>
        <tissue evidence="2">Leaf</tissue>
    </source>
</reference>
<dbReference type="EMBL" id="JAZDWU010000003">
    <property type="protein sequence ID" value="KAL0009103.1"/>
    <property type="molecule type" value="Genomic_DNA"/>
</dbReference>